<feature type="transmembrane region" description="Helical" evidence="2">
    <location>
        <begin position="121"/>
        <end position="141"/>
    </location>
</feature>
<feature type="compositionally biased region" description="Low complexity" evidence="1">
    <location>
        <begin position="193"/>
        <end position="205"/>
    </location>
</feature>
<dbReference type="Proteomes" id="UP000063789">
    <property type="component" value="Chromosome"/>
</dbReference>
<name>A0A0N9NJ60_9ACTN</name>
<dbReference type="AlphaFoldDB" id="A0A0N9NJ60"/>
<keyword evidence="2" id="KW-0472">Membrane</keyword>
<accession>A0A0N9NJ60</accession>
<dbReference type="Pfam" id="PF13360">
    <property type="entry name" value="PQQ_2"/>
    <property type="match status" value="1"/>
</dbReference>
<feature type="transmembrane region" description="Helical" evidence="2">
    <location>
        <begin position="12"/>
        <end position="36"/>
    </location>
</feature>
<feature type="transmembrane region" description="Helical" evidence="2">
    <location>
        <begin position="88"/>
        <end position="106"/>
    </location>
</feature>
<dbReference type="InterPro" id="IPR011047">
    <property type="entry name" value="Quinoprotein_ADH-like_sf"/>
</dbReference>
<proteinExistence type="predicted"/>
<gene>
    <name evidence="4" type="ORF">ACH46_17575</name>
</gene>
<dbReference type="PATRIC" id="fig|1136941.3.peg.3592"/>
<dbReference type="EMBL" id="CP011853">
    <property type="protein sequence ID" value="ALG85970.1"/>
    <property type="molecule type" value="Genomic_DNA"/>
</dbReference>
<dbReference type="Gene3D" id="2.130.10.10">
    <property type="entry name" value="YVTN repeat-like/Quinoprotein amine dehydrogenase"/>
    <property type="match status" value="1"/>
</dbReference>
<keyword evidence="2" id="KW-0812">Transmembrane</keyword>
<keyword evidence="5" id="KW-1185">Reference proteome</keyword>
<evidence type="ECO:0000256" key="2">
    <source>
        <dbReference type="SAM" id="Phobius"/>
    </source>
</evidence>
<keyword evidence="2" id="KW-1133">Transmembrane helix</keyword>
<dbReference type="InterPro" id="IPR002372">
    <property type="entry name" value="PQQ_rpt_dom"/>
</dbReference>
<dbReference type="STRING" id="1136941.ACH46_17575"/>
<protein>
    <recommendedName>
        <fullName evidence="3">Pyrrolo-quinoline quinone repeat domain-containing protein</fullName>
    </recommendedName>
</protein>
<evidence type="ECO:0000313" key="4">
    <source>
        <dbReference type="EMBL" id="ALG85970.1"/>
    </source>
</evidence>
<dbReference type="SUPFAM" id="SSF50998">
    <property type="entry name" value="Quinoprotein alcohol dehydrogenase-like"/>
    <property type="match status" value="1"/>
</dbReference>
<feature type="region of interest" description="Disordered" evidence="1">
    <location>
        <begin position="192"/>
        <end position="224"/>
    </location>
</feature>
<organism evidence="4 5">
    <name type="scientific">Gordonia phthalatica</name>
    <dbReference type="NCBI Taxonomy" id="1136941"/>
    <lineage>
        <taxon>Bacteria</taxon>
        <taxon>Bacillati</taxon>
        <taxon>Actinomycetota</taxon>
        <taxon>Actinomycetes</taxon>
        <taxon>Mycobacteriales</taxon>
        <taxon>Gordoniaceae</taxon>
        <taxon>Gordonia</taxon>
    </lineage>
</organism>
<reference evidence="4 5" key="2">
    <citation type="journal article" date="2017" name="Int. J. Syst. Evol. Microbiol.">
        <title>Gordonia phthalatica sp. nov., a di-n-butyl phthalate-degrading bacterium isolated from activated sludge.</title>
        <authorList>
            <person name="Jin D."/>
            <person name="Kong X."/>
            <person name="Jia M."/>
            <person name="Yu X."/>
            <person name="Wang X."/>
            <person name="Zhuang X."/>
            <person name="Deng Y."/>
            <person name="Bai Z."/>
        </authorList>
    </citation>
    <scope>NUCLEOTIDE SEQUENCE [LARGE SCALE GENOMIC DNA]</scope>
    <source>
        <strain evidence="4 5">QH-11</strain>
    </source>
</reference>
<dbReference type="OrthoDB" id="4641436at2"/>
<reference evidence="5" key="1">
    <citation type="submission" date="2015-06" db="EMBL/GenBank/DDBJ databases">
        <title>Complete genome sequence and metabolic analysis of phthalate degradation pathway in Gordonia sp. QH-11.</title>
        <authorList>
            <person name="Jin D."/>
            <person name="Kong X."/>
            <person name="Bai Z."/>
        </authorList>
    </citation>
    <scope>NUCLEOTIDE SEQUENCE [LARGE SCALE GENOMIC DNA]</scope>
    <source>
        <strain evidence="5">QH-11</strain>
    </source>
</reference>
<dbReference type="KEGG" id="goq:ACH46_17575"/>
<feature type="domain" description="Pyrrolo-quinoline quinone repeat" evidence="3">
    <location>
        <begin position="239"/>
        <end position="390"/>
    </location>
</feature>
<feature type="transmembrane region" description="Helical" evidence="2">
    <location>
        <begin position="153"/>
        <end position="170"/>
    </location>
</feature>
<dbReference type="InterPro" id="IPR015943">
    <property type="entry name" value="WD40/YVTN_repeat-like_dom_sf"/>
</dbReference>
<dbReference type="RefSeq" id="WP_062394069.1">
    <property type="nucleotide sequence ID" value="NZ_CP011853.1"/>
</dbReference>
<evidence type="ECO:0000259" key="3">
    <source>
        <dbReference type="Pfam" id="PF13360"/>
    </source>
</evidence>
<sequence>MTEPDPIRDRTGDVVAMVVTAVSVGTVVAALVISVMSLLSGGPDLSPEVDQYRVSVFLGFGILAAAALVVAAIVLLRRDRVSRRTPAVVLTGIWFLSSVVAVANRVDGAETIDYLIHRADIVGFLLFLAVPATALCLDNAIQSRRPPLRGSRIVAIGLVVAVVATALTTAPRAPESESTALVVTKLDVHPVATSPTPTSISTQSQAVEIEPNPHPDARRSMRNARPVGPGFLVATGELINADTGTVRWRTNLPAGEVSMLADQRNGLVIVSDPDRDAPWTAAIDADTGDIRWTSDLPLAGWVDWAAFDSPTVFLDGGFPVSVTDDLRTVRAFRPKDGSVLWTYTVPRDCAVDQIRDRPRLTLVTACTGGEAGRVLALDPTTGAVLSSRRSHGRPDLALQPQTAELPDRFVPVTATGTDWRLDGIRDTTTGRLVLDLRDSRSAGSSVESCAANGECVVRDWSTRRPDRLRIVSLTGAHPDLPVRGVDRSPVEVVWLRDQIVWTQDRSDDGTLPDALVIVDRRTGAAQIVTGAGGVPLIGPVGVTALSDDTLVRFEGKQS</sequence>
<feature type="transmembrane region" description="Helical" evidence="2">
    <location>
        <begin position="56"/>
        <end position="76"/>
    </location>
</feature>
<evidence type="ECO:0000313" key="5">
    <source>
        <dbReference type="Proteomes" id="UP000063789"/>
    </source>
</evidence>
<evidence type="ECO:0000256" key="1">
    <source>
        <dbReference type="SAM" id="MobiDB-lite"/>
    </source>
</evidence>